<dbReference type="Proteomes" id="UP000615455">
    <property type="component" value="Unassembled WGS sequence"/>
</dbReference>
<feature type="signal peptide" evidence="1">
    <location>
        <begin position="1"/>
        <end position="27"/>
    </location>
</feature>
<dbReference type="PROSITE" id="PS51257">
    <property type="entry name" value="PROKAR_LIPOPROTEIN"/>
    <property type="match status" value="1"/>
</dbReference>
<protein>
    <recommendedName>
        <fullName evidence="2">Prolow-density lipoprotein receptor-related protein 1-like beta-propeller domain-containing protein</fullName>
    </recommendedName>
</protein>
<proteinExistence type="predicted"/>
<evidence type="ECO:0000259" key="2">
    <source>
        <dbReference type="Pfam" id="PF16472"/>
    </source>
</evidence>
<evidence type="ECO:0000313" key="4">
    <source>
        <dbReference type="Proteomes" id="UP000615455"/>
    </source>
</evidence>
<dbReference type="SUPFAM" id="SSF82171">
    <property type="entry name" value="DPP6 N-terminal domain-like"/>
    <property type="match status" value="1"/>
</dbReference>
<keyword evidence="1" id="KW-0732">Signal</keyword>
<dbReference type="EMBL" id="BMHE01000067">
    <property type="protein sequence ID" value="GGA12636.1"/>
    <property type="molecule type" value="Genomic_DNA"/>
</dbReference>
<name>A0ABQ1FGR3_9BACL</name>
<accession>A0ABQ1FGR3</accession>
<keyword evidence="4" id="KW-1185">Reference proteome</keyword>
<comment type="caution">
    <text evidence="3">The sequence shown here is derived from an EMBL/GenBank/DDBJ whole genome shotgun (WGS) entry which is preliminary data.</text>
</comment>
<evidence type="ECO:0000313" key="3">
    <source>
        <dbReference type="EMBL" id="GGA12636.1"/>
    </source>
</evidence>
<feature type="domain" description="Prolow-density lipoprotein receptor-related protein 1-like beta-propeller" evidence="2">
    <location>
        <begin position="363"/>
        <end position="522"/>
    </location>
</feature>
<dbReference type="InterPro" id="IPR032485">
    <property type="entry name" value="LRP1-like_beta_prop"/>
</dbReference>
<evidence type="ECO:0000256" key="1">
    <source>
        <dbReference type="SAM" id="SignalP"/>
    </source>
</evidence>
<dbReference type="RefSeq" id="WP_189020102.1">
    <property type="nucleotide sequence ID" value="NZ_BMHE01000067.1"/>
</dbReference>
<feature type="chain" id="PRO_5045438645" description="Prolow-density lipoprotein receptor-related protein 1-like beta-propeller domain-containing protein" evidence="1">
    <location>
        <begin position="28"/>
        <end position="530"/>
    </location>
</feature>
<dbReference type="Pfam" id="PF16472">
    <property type="entry name" value="DUF5050"/>
    <property type="match status" value="1"/>
</dbReference>
<gene>
    <name evidence="3" type="ORF">GCM10008018_67080</name>
</gene>
<sequence>MRKTMFVYSLLFTGCLSVVWPSGQSFAAEHSVKVTLPTFQVQLNGHHVENQNREYPLLVYNDITYFPMTWYDARLLGLETVWTQQKGLSVTKGKVTSSYRPYATNHTNPTVGRATIPDYAMTINGVAVDNSKEEYPLLSFQDIIYFPLTWHFAHDEFGWDYAWNDAKGLSITSKNPQLETVNLPASAGQNDVAVFKGYYYFVKTEGETNRVYRVPVEDPSKEELVYAYELGTSYGKNESLTFQIRDQELWFSYHRGGATMGSDAYCLVHEDGKATLEQEGYLDFKRLPNGTLYIQQGVPPGGGNLRALLPGTKYLDGQQVGDDRHIYGWHITANDSGTSYKGDRSTTVIGDDVYVMSSSLPVDSKEVNQIHRIHLKTNESVKIVSEAVSQFKIINKRLFYVKDVDHSLYAAHMDGKNEQKLSDNQVADWFDEVDGTVYYTAANASGQRHVYRAEPSGEDELVVADPVESVQLVNGKIIAKLAADEAYGLKIWDHTGQLYTAIADQISDVFAYEDEIILTTAEDKKIQIMK</sequence>
<organism evidence="3 4">
    <name type="scientific">Paenibacillus marchantiophytorum</name>
    <dbReference type="NCBI Taxonomy" id="1619310"/>
    <lineage>
        <taxon>Bacteria</taxon>
        <taxon>Bacillati</taxon>
        <taxon>Bacillota</taxon>
        <taxon>Bacilli</taxon>
        <taxon>Bacillales</taxon>
        <taxon>Paenibacillaceae</taxon>
        <taxon>Paenibacillus</taxon>
    </lineage>
</organism>
<reference evidence="4" key="1">
    <citation type="journal article" date="2019" name="Int. J. Syst. Evol. Microbiol.">
        <title>The Global Catalogue of Microorganisms (GCM) 10K type strain sequencing project: providing services to taxonomists for standard genome sequencing and annotation.</title>
        <authorList>
            <consortium name="The Broad Institute Genomics Platform"/>
            <consortium name="The Broad Institute Genome Sequencing Center for Infectious Disease"/>
            <person name="Wu L."/>
            <person name="Ma J."/>
        </authorList>
    </citation>
    <scope>NUCLEOTIDE SEQUENCE [LARGE SCALE GENOMIC DNA]</scope>
    <source>
        <strain evidence="4">CGMCC 1.15043</strain>
    </source>
</reference>